<dbReference type="OrthoDB" id="4546168at2"/>
<keyword evidence="2 4" id="KW-0238">DNA-binding</keyword>
<evidence type="ECO:0000313" key="7">
    <source>
        <dbReference type="EMBL" id="POH69145.1"/>
    </source>
</evidence>
<dbReference type="Proteomes" id="UP000237104">
    <property type="component" value="Unassembled WGS sequence"/>
</dbReference>
<accession>A0A2S3ZLJ4</accession>
<evidence type="ECO:0000256" key="3">
    <source>
        <dbReference type="ARBA" id="ARBA00023163"/>
    </source>
</evidence>
<organism evidence="7 8">
    <name type="scientific">Cryobacterium zongtaii</name>
    <dbReference type="NCBI Taxonomy" id="1259217"/>
    <lineage>
        <taxon>Bacteria</taxon>
        <taxon>Bacillati</taxon>
        <taxon>Actinomycetota</taxon>
        <taxon>Actinomycetes</taxon>
        <taxon>Micrococcales</taxon>
        <taxon>Microbacteriaceae</taxon>
        <taxon>Cryobacterium</taxon>
    </lineage>
</organism>
<dbReference type="EMBL" id="PPXF01000023">
    <property type="protein sequence ID" value="POH69145.1"/>
    <property type="molecule type" value="Genomic_DNA"/>
</dbReference>
<dbReference type="PANTHER" id="PTHR30055">
    <property type="entry name" value="HTH-TYPE TRANSCRIPTIONAL REGULATOR RUTR"/>
    <property type="match status" value="1"/>
</dbReference>
<evidence type="ECO:0000256" key="2">
    <source>
        <dbReference type="ARBA" id="ARBA00023125"/>
    </source>
</evidence>
<dbReference type="AlphaFoldDB" id="A0A2S3ZLJ4"/>
<dbReference type="GO" id="GO:0000976">
    <property type="term" value="F:transcription cis-regulatory region binding"/>
    <property type="evidence" value="ECO:0007669"/>
    <property type="project" value="TreeGrafter"/>
</dbReference>
<dbReference type="RefSeq" id="WP_103430438.1">
    <property type="nucleotide sequence ID" value="NZ_PPXF01000023.1"/>
</dbReference>
<comment type="caution">
    <text evidence="7">The sequence shown here is derived from an EMBL/GenBank/DDBJ whole genome shotgun (WGS) entry which is preliminary data.</text>
</comment>
<evidence type="ECO:0000259" key="6">
    <source>
        <dbReference type="PROSITE" id="PS50977"/>
    </source>
</evidence>
<evidence type="ECO:0000256" key="4">
    <source>
        <dbReference type="PROSITE-ProRule" id="PRU00335"/>
    </source>
</evidence>
<protein>
    <submittedName>
        <fullName evidence="7">TetR/AcrR family transcriptional regulator</fullName>
    </submittedName>
</protein>
<dbReference type="Gene3D" id="1.10.357.10">
    <property type="entry name" value="Tetracycline Repressor, domain 2"/>
    <property type="match status" value="1"/>
</dbReference>
<dbReference type="GO" id="GO:0003700">
    <property type="term" value="F:DNA-binding transcription factor activity"/>
    <property type="evidence" value="ECO:0007669"/>
    <property type="project" value="TreeGrafter"/>
</dbReference>
<feature type="domain" description="HTH tetR-type" evidence="6">
    <location>
        <begin position="24"/>
        <end position="84"/>
    </location>
</feature>
<dbReference type="InterPro" id="IPR009057">
    <property type="entry name" value="Homeodomain-like_sf"/>
</dbReference>
<reference evidence="7 8" key="1">
    <citation type="submission" date="2018-01" db="EMBL/GenBank/DDBJ databases">
        <title>Cryobacterium sp. nov., from glaciers in China.</title>
        <authorList>
            <person name="Liu Q."/>
            <person name="Xin Y.-H."/>
        </authorList>
    </citation>
    <scope>NUCLEOTIDE SEQUENCE [LARGE SCALE GENOMIC DNA]</scope>
    <source>
        <strain evidence="7 8">TMB1-8</strain>
    </source>
</reference>
<name>A0A2S3ZLJ4_9MICO</name>
<evidence type="ECO:0000313" key="8">
    <source>
        <dbReference type="Proteomes" id="UP000237104"/>
    </source>
</evidence>
<feature type="region of interest" description="Disordered" evidence="5">
    <location>
        <begin position="1"/>
        <end position="24"/>
    </location>
</feature>
<dbReference type="SUPFAM" id="SSF46689">
    <property type="entry name" value="Homeodomain-like"/>
    <property type="match status" value="1"/>
</dbReference>
<dbReference type="PRINTS" id="PR00455">
    <property type="entry name" value="HTHTETR"/>
</dbReference>
<dbReference type="InterPro" id="IPR050109">
    <property type="entry name" value="HTH-type_TetR-like_transc_reg"/>
</dbReference>
<sequence length="227" mass="24165">MAGLPEYPDAKRSPTRGRRERSMQDKQLRIFAAAAALFTERGFDAVGTQEIAERADVAVGTVFRYASSKAELLLMVYNRELRDAIYTGVRASAEAADPVESVNVLVQAVLASSARNPANVIAYQRELLFGSATDEHRIAGLALVGELEDAIASRLATAARSAGVDGEPVLREGQRAARTVFAALALLLAGPSTGAHPGADPVEELRGQVTQIVRGFLATLPSTIETY</sequence>
<keyword evidence="1" id="KW-0805">Transcription regulation</keyword>
<evidence type="ECO:0000256" key="1">
    <source>
        <dbReference type="ARBA" id="ARBA00023015"/>
    </source>
</evidence>
<proteinExistence type="predicted"/>
<keyword evidence="3" id="KW-0804">Transcription</keyword>
<dbReference type="InterPro" id="IPR001647">
    <property type="entry name" value="HTH_TetR"/>
</dbReference>
<dbReference type="PROSITE" id="PS50977">
    <property type="entry name" value="HTH_TETR_2"/>
    <property type="match status" value="1"/>
</dbReference>
<evidence type="ECO:0000256" key="5">
    <source>
        <dbReference type="SAM" id="MobiDB-lite"/>
    </source>
</evidence>
<feature type="DNA-binding region" description="H-T-H motif" evidence="4">
    <location>
        <begin position="47"/>
        <end position="66"/>
    </location>
</feature>
<gene>
    <name evidence="7" type="ORF">C3B59_05770</name>
</gene>
<dbReference type="PANTHER" id="PTHR30055:SF234">
    <property type="entry name" value="HTH-TYPE TRANSCRIPTIONAL REGULATOR BETI"/>
    <property type="match status" value="1"/>
</dbReference>
<dbReference type="Pfam" id="PF00440">
    <property type="entry name" value="TetR_N"/>
    <property type="match status" value="1"/>
</dbReference>